<evidence type="ECO:0000259" key="1">
    <source>
        <dbReference type="Pfam" id="PF12867"/>
    </source>
</evidence>
<keyword evidence="4" id="KW-1185">Reference proteome</keyword>
<dbReference type="EMBL" id="CP130613">
    <property type="protein sequence ID" value="WKW13927.1"/>
    <property type="molecule type" value="Genomic_DNA"/>
</dbReference>
<dbReference type="InterPro" id="IPR024775">
    <property type="entry name" value="DinB-like"/>
</dbReference>
<proteinExistence type="predicted"/>
<dbReference type="EMBL" id="CP130612">
    <property type="protein sequence ID" value="WKW11017.1"/>
    <property type="molecule type" value="Genomic_DNA"/>
</dbReference>
<dbReference type="Gene3D" id="1.20.120.450">
    <property type="entry name" value="dinb family like domain"/>
    <property type="match status" value="1"/>
</dbReference>
<accession>A0AA49JXL2</accession>
<dbReference type="RefSeq" id="WP_367886722.1">
    <property type="nucleotide sequence ID" value="NZ_CP130612.1"/>
</dbReference>
<evidence type="ECO:0000313" key="2">
    <source>
        <dbReference type="EMBL" id="WKW11017.1"/>
    </source>
</evidence>
<name>A0AA49JXL2_9BACT</name>
<evidence type="ECO:0000313" key="4">
    <source>
        <dbReference type="Proteomes" id="UP001229955"/>
    </source>
</evidence>
<dbReference type="Pfam" id="PF12867">
    <property type="entry name" value="DinB_2"/>
    <property type="match status" value="1"/>
</dbReference>
<evidence type="ECO:0000313" key="3">
    <source>
        <dbReference type="EMBL" id="WKW13927.1"/>
    </source>
</evidence>
<protein>
    <submittedName>
        <fullName evidence="3">DinB family protein</fullName>
    </submittedName>
</protein>
<dbReference type="SUPFAM" id="SSF109854">
    <property type="entry name" value="DinB/YfiT-like putative metalloenzymes"/>
    <property type="match status" value="1"/>
</dbReference>
<reference evidence="3" key="1">
    <citation type="submission" date="2023-07" db="EMBL/GenBank/DDBJ databases">
        <authorList>
            <person name="Haufschild T."/>
            <person name="Kallscheuer N."/>
            <person name="Hammer J."/>
            <person name="Kohn T."/>
            <person name="Kabuu M."/>
            <person name="Jogler M."/>
            <person name="Wohfarth N."/>
            <person name="Heuer A."/>
            <person name="Rohde M."/>
            <person name="van Teeseling M.C.F."/>
            <person name="Jogler C."/>
        </authorList>
    </citation>
    <scope>NUCLEOTIDE SEQUENCE</scope>
    <source>
        <strain evidence="2">Strain 138</strain>
        <strain evidence="3">Strain 318</strain>
    </source>
</reference>
<dbReference type="InterPro" id="IPR034660">
    <property type="entry name" value="DinB/YfiT-like"/>
</dbReference>
<gene>
    <name evidence="2" type="ORF">Strain138_000251</name>
    <name evidence="3" type="ORF">Strain318_000251</name>
</gene>
<accession>A0AA49JS87</accession>
<feature type="domain" description="DinB-like" evidence="1">
    <location>
        <begin position="42"/>
        <end position="169"/>
    </location>
</feature>
<dbReference type="AlphaFoldDB" id="A0AA49JXL2"/>
<organism evidence="3 4">
    <name type="scientific">Pseudogemmatithrix spongiicola</name>
    <dbReference type="NCBI Taxonomy" id="3062599"/>
    <lineage>
        <taxon>Bacteria</taxon>
        <taxon>Pseudomonadati</taxon>
        <taxon>Gemmatimonadota</taxon>
        <taxon>Gemmatimonadia</taxon>
        <taxon>Gemmatimonadales</taxon>
        <taxon>Gemmatimonadaceae</taxon>
        <taxon>Pseudogemmatithrix</taxon>
    </lineage>
</organism>
<sequence length="174" mass="19119">MSAHRRIRPTAEEFAPYYANYIAQVPDGDVVEALIGGAEIASALLGDLEDDVASRAYAPGKWTLKEVVLHCTDAERIFSYRALRIARGDTTPLPGFDENAYAPMSGANLRTIDSILDEFESVRDATVTLYQGLPSEAWTRRGEASGKTVSVRGIAWITAGHLLHHLSVIQDRYL</sequence>
<dbReference type="Proteomes" id="UP001229955">
    <property type="component" value="Chromosome"/>
</dbReference>
<dbReference type="KEGG" id="pspc:Strain318_000251"/>